<dbReference type="NCBIfam" id="TIGR02099">
    <property type="entry name" value="YhdP family protein"/>
    <property type="match status" value="1"/>
</dbReference>
<sequence length="1297" mass="140059">MEHALMHKLARALWRGMVIAITLLAVYVSFGRLLVDRVSSQQGWILTEINRQVPFAVAADGVSGVWRSFSPELVLSGLRLQFPGWSGEELRLAEGRVRIDPLRSLLEGGLQVSRIQLAGLDLPLQVDEQGRITLVGFERGDSTVGDWLRDLALSIEQLELHRNTLSVLLPDGTRRDLVLDFSLLRDGSQREMSGNLSVVDTGTQVQLAATGLGDPFDLDTFEGRAYMGASDVDLSALHPWLPTASGPLTLAGVVDLQLWLDWREGRPQLRSRVRGSALELGDQQGSWQLPLQQLAFDAALGKQDNNWQVFVHNLLLSSGESRLIVPRLQMDMWGDSLRLRGEGLPLEPVSRLYASLDSTPDAMAEALRALNPLGLLRTFEVSLDDRHSPLRGWQLAARFNEIRADSWRGTPGVEAATGYVHLMPGSGQVILDATDFSLNFPTIYDHPLDFEDIHGTVDLTWNDQALTLHSGQVVAQAAEGETNTLFGLSIPFAQTPAGIEMDLLVGLRDSKAAHRDKYLPVVLNGGLLRWLREGLGEGDVRQGAFLWRGSLDAEANQLRTVQLFFDVAQTALRFQPDWPPLSGLSGLVLIDDTNISVWGDSAQLYRSQLSNLSAEAWHVDGAGMQLAVHGTLAGPAEDGLQLVRESPLADLTGHVFDEWSVSGDLALDLALQLQLTDPAPAPRVAVSSSLRDARVEMKPLGLSLSAVSGKVDYHSDHGFTSRGLVGKLWGQRIDARLQPLAAPTTPERGLSIALAGQVPATPLQQWLGLATSLPAEGTAEVTGELQLVPGASPTLAFASDLEGVALALPPPLNKVAPAKLPLQVALTMEEERQTLDIDLERRLNASLLLGPDAGLIGGDIALQETAHRAEPGVVRLRGHLPSFEPAQWQVWLDPAAGEAAEVTEVAVLPPVEVDALLLDSLSLGGVELRDVVLNGRVVPGGELKMAAETDWLQGELDLEADGQRGSLVIGHLNLSALGRLGSAQGEPDFTELPTLAVSIDQLRTDSLELGYLAFDLQHGDEGLRATSVTGELAGLALTEEQPGQLLWRQGAEMSESQLDATLHFADLGGVLERLDYERIVDTERGSFHIALDWPGGPQDFALATTRGRVDISVLEGRFLEASAGTSGTLRVLSIFNLAEIVRRLSLSHMFESGIPFDSVEGEMFFHSGSVEVPKLEVKGASSSFNFTVVSPLREQTLDGELVATLPVASNLPWVAALTAGLPVAAGVYVVSKVFEQQMNRMSSAVYKVAGSWDDPEVKFSRIFDTSSKSRSVPEPNTPPESGPEPVPAAATVPEQPN</sequence>
<dbReference type="PANTHER" id="PTHR38690:SF1">
    <property type="entry name" value="PROTEASE"/>
    <property type="match status" value="1"/>
</dbReference>
<organism evidence="4 5">
    <name type="scientific">Parahaliea maris</name>
    <dbReference type="NCBI Taxonomy" id="2716870"/>
    <lineage>
        <taxon>Bacteria</taxon>
        <taxon>Pseudomonadati</taxon>
        <taxon>Pseudomonadota</taxon>
        <taxon>Gammaproteobacteria</taxon>
        <taxon>Cellvibrionales</taxon>
        <taxon>Halieaceae</taxon>
        <taxon>Parahaliea</taxon>
    </lineage>
</organism>
<evidence type="ECO:0000313" key="5">
    <source>
        <dbReference type="Proteomes" id="UP000321039"/>
    </source>
</evidence>
<dbReference type="InterPro" id="IPR011836">
    <property type="entry name" value="YhdP"/>
</dbReference>
<feature type="compositionally biased region" description="Low complexity" evidence="1">
    <location>
        <begin position="1287"/>
        <end position="1297"/>
    </location>
</feature>
<keyword evidence="2" id="KW-0472">Membrane</keyword>
<evidence type="ECO:0000259" key="3">
    <source>
        <dbReference type="Pfam" id="PF13116"/>
    </source>
</evidence>
<keyword evidence="5" id="KW-1185">Reference proteome</keyword>
<evidence type="ECO:0000313" key="4">
    <source>
        <dbReference type="EMBL" id="TXS96369.1"/>
    </source>
</evidence>
<protein>
    <submittedName>
        <fullName evidence="4">TIGR02099 family protein</fullName>
    </submittedName>
</protein>
<reference evidence="4 5" key="1">
    <citation type="submission" date="2019-08" db="EMBL/GenBank/DDBJ databases">
        <title>Parahaliea maris sp. nov., isolated from the surface seawater.</title>
        <authorList>
            <person name="Liu Y."/>
        </authorList>
    </citation>
    <scope>NUCLEOTIDE SEQUENCE [LARGE SCALE GENOMIC DNA]</scope>
    <source>
        <strain evidence="4 5">HSLHS9</strain>
    </source>
</reference>
<accession>A0A5C9A8A9</accession>
<dbReference type="Pfam" id="PF13116">
    <property type="entry name" value="YhdP"/>
    <property type="match status" value="1"/>
</dbReference>
<feature type="transmembrane region" description="Helical" evidence="2">
    <location>
        <begin position="12"/>
        <end position="30"/>
    </location>
</feature>
<dbReference type="EMBL" id="VRZA01000001">
    <property type="protein sequence ID" value="TXS96369.1"/>
    <property type="molecule type" value="Genomic_DNA"/>
</dbReference>
<name>A0A5C9A8A9_9GAMM</name>
<comment type="caution">
    <text evidence="4">The sequence shown here is derived from an EMBL/GenBank/DDBJ whole genome shotgun (WGS) entry which is preliminary data.</text>
</comment>
<dbReference type="Proteomes" id="UP000321039">
    <property type="component" value="Unassembled WGS sequence"/>
</dbReference>
<dbReference type="InterPro" id="IPR025263">
    <property type="entry name" value="YhdP_central"/>
</dbReference>
<evidence type="ECO:0000256" key="1">
    <source>
        <dbReference type="SAM" id="MobiDB-lite"/>
    </source>
</evidence>
<gene>
    <name evidence="4" type="ORF">FV139_02415</name>
</gene>
<evidence type="ECO:0000256" key="2">
    <source>
        <dbReference type="SAM" id="Phobius"/>
    </source>
</evidence>
<keyword evidence="2" id="KW-1133">Transmembrane helix</keyword>
<feature type="region of interest" description="Disordered" evidence="1">
    <location>
        <begin position="1263"/>
        <end position="1297"/>
    </location>
</feature>
<dbReference type="PANTHER" id="PTHR38690">
    <property type="entry name" value="PROTEASE-RELATED"/>
    <property type="match status" value="1"/>
</dbReference>
<keyword evidence="2" id="KW-0812">Transmembrane</keyword>
<feature type="domain" description="YhdP central" evidence="3">
    <location>
        <begin position="6"/>
        <end position="1257"/>
    </location>
</feature>
<feature type="compositionally biased region" description="Pro residues" evidence="1">
    <location>
        <begin position="1275"/>
        <end position="1286"/>
    </location>
</feature>
<proteinExistence type="predicted"/>
<dbReference type="RefSeq" id="WP_148066637.1">
    <property type="nucleotide sequence ID" value="NZ_VRZA01000001.1"/>
</dbReference>